<sequence length="956" mass="105975">MAETTTAGPVTDEGHKYDDNNTTPGKTKFPRLSLKRAMSHSGEASSSPSSWTKTQTPGTLLKDAMATIELVPSNPQLSTKLLRGIRVTKITTNGKFKPRVLTISQDKFALFVTHGKVERDEEEQGMTSFMANRLPLPMISSKGISFGSPSEKMRAKFVRYIDVADIVAIHTGFVGASRKLELARGNSSHRLKGTKESYVDTKSNLLVSIVHHGGALSLDVIVPDEKTRDGLVLALSRMKQQYEETSSVLCSNEALLLRYIWYDVDTNKDGQIGEKEFATLLGRINCHVKNKTPKQLWKAYRKENNISQKYISYQDAMTILYQIHSGHYNKEESSNSSGGGNNNKTRSGIQALSLWDEIFGAEQDYVSIQDFTTVFVKGIQKETDATVEDVSLMIDAINRIEVVRDAAAGSVLEDKPGFLAKHRFKWYLHHTLNSAYDPDTQVLDESSMTKPLSHYWINTSHNTYLTGDQLQSASSVECYAKALERGCKCLELDCWDGEKHKKTKEPLPVIFHGHTVTSKILFQDVIQCVAMYMKRNHTTTYPVVLSLENHCSHEYQRAMATILQTYLGEYLYVPPDASATELPSPASLRGKIIIKGKRPPEKKEEEEEETTVDGDDDDDDDEDPYEEEETATKSNIVGDMTKMASGAVKTTTKSVSKATKVVGDTVRGGGEKSGDATPKPPKVVPELARLTLFHGVKFKGDFVQSAQTMKASHMHSISESKMGKLMKKTSGDVPNAWRAYNVKHMTRNYPAGARVDSSNYNPVLCWAMGCQMVALNFQTADTPLLLNDGRYLQNGGSGYVLKPKSVMSSSSSTNPVTLRIRVLSGYCLPKPKGAKTGETIDPYVTISIHDVIKKDGGAREAHKETSYNTETVDDNGFCPVWAETTFFTHQVQTPDVAMVKFSVNEADLGIDDQVADAVIPINCLRSGYRSILLHDKYGNRSGPFAFATLLVEIQFE</sequence>
<dbReference type="PANTHER" id="PTHR10336">
    <property type="entry name" value="PHOSPHOINOSITIDE-SPECIFIC PHOSPHOLIPASE C FAMILY PROTEIN"/>
    <property type="match status" value="1"/>
</dbReference>
<dbReference type="EMBL" id="HBGK01010327">
    <property type="protein sequence ID" value="CAD9276459.1"/>
    <property type="molecule type" value="Transcribed_RNA"/>
</dbReference>
<dbReference type="Gene3D" id="1.10.238.10">
    <property type="entry name" value="EF-hand"/>
    <property type="match status" value="1"/>
</dbReference>
<organism evidence="12">
    <name type="scientific">Grammatophora oceanica</name>
    <dbReference type="NCBI Taxonomy" id="210454"/>
    <lineage>
        <taxon>Eukaryota</taxon>
        <taxon>Sar</taxon>
        <taxon>Stramenopiles</taxon>
        <taxon>Ochrophyta</taxon>
        <taxon>Bacillariophyta</taxon>
        <taxon>Fragilariophyceae</taxon>
        <taxon>Fragilariophycidae</taxon>
        <taxon>Rhabdonematales</taxon>
        <taxon>Grammatophoraceae</taxon>
        <taxon>Grammatophora</taxon>
    </lineage>
</organism>
<feature type="region of interest" description="Disordered" evidence="8">
    <location>
        <begin position="1"/>
        <end position="56"/>
    </location>
</feature>
<reference evidence="12" key="1">
    <citation type="submission" date="2021-01" db="EMBL/GenBank/DDBJ databases">
        <authorList>
            <person name="Corre E."/>
            <person name="Pelletier E."/>
            <person name="Niang G."/>
            <person name="Scheremetjew M."/>
            <person name="Finn R."/>
            <person name="Kale V."/>
            <person name="Holt S."/>
            <person name="Cochrane G."/>
            <person name="Meng A."/>
            <person name="Brown T."/>
            <person name="Cohen L."/>
        </authorList>
    </citation>
    <scope>NUCLEOTIDE SEQUENCE</scope>
    <source>
        <strain evidence="12">CCMP 410</strain>
    </source>
</reference>
<keyword evidence="3" id="KW-0106">Calcium</keyword>
<feature type="compositionally biased region" description="Low complexity" evidence="8">
    <location>
        <begin position="39"/>
        <end position="50"/>
    </location>
</feature>
<evidence type="ECO:0000259" key="10">
    <source>
        <dbReference type="PROSITE" id="PS50008"/>
    </source>
</evidence>
<evidence type="ECO:0000256" key="6">
    <source>
        <dbReference type="ARBA" id="ARBA00023224"/>
    </source>
</evidence>
<feature type="region of interest" description="Disordered" evidence="8">
    <location>
        <begin position="591"/>
        <end position="638"/>
    </location>
</feature>
<dbReference type="GO" id="GO:0048015">
    <property type="term" value="P:phosphatidylinositol-mediated signaling"/>
    <property type="evidence" value="ECO:0007669"/>
    <property type="project" value="TreeGrafter"/>
</dbReference>
<dbReference type="GO" id="GO:0016042">
    <property type="term" value="P:lipid catabolic process"/>
    <property type="evidence" value="ECO:0007669"/>
    <property type="project" value="UniProtKB-KW"/>
</dbReference>
<dbReference type="PROSITE" id="PS00018">
    <property type="entry name" value="EF_HAND_1"/>
    <property type="match status" value="1"/>
</dbReference>
<accession>A0A7S1URX7</accession>
<dbReference type="SUPFAM" id="SSF49562">
    <property type="entry name" value="C2 domain (Calcium/lipid-binding domain, CaLB)"/>
    <property type="match status" value="1"/>
</dbReference>
<evidence type="ECO:0000256" key="7">
    <source>
        <dbReference type="RuleBase" id="RU361133"/>
    </source>
</evidence>
<protein>
    <recommendedName>
        <fullName evidence="1 7">Phosphoinositide phospholipase C</fullName>
        <ecNumber evidence="1 7">3.1.4.11</ecNumber>
    </recommendedName>
</protein>
<dbReference type="InterPro" id="IPR001711">
    <property type="entry name" value="PLipase_C_Pinositol-sp_Y"/>
</dbReference>
<dbReference type="InterPro" id="IPR000008">
    <property type="entry name" value="C2_dom"/>
</dbReference>
<dbReference type="SMART" id="SM00148">
    <property type="entry name" value="PLCXc"/>
    <property type="match status" value="1"/>
</dbReference>
<dbReference type="GO" id="GO:0051209">
    <property type="term" value="P:release of sequestered calcium ion into cytosol"/>
    <property type="evidence" value="ECO:0007669"/>
    <property type="project" value="TreeGrafter"/>
</dbReference>
<evidence type="ECO:0000256" key="5">
    <source>
        <dbReference type="ARBA" id="ARBA00023098"/>
    </source>
</evidence>
<dbReference type="InterPro" id="IPR002048">
    <property type="entry name" value="EF_hand_dom"/>
</dbReference>
<evidence type="ECO:0000256" key="1">
    <source>
        <dbReference type="ARBA" id="ARBA00012368"/>
    </source>
</evidence>
<dbReference type="CDD" id="cd00275">
    <property type="entry name" value="C2_PLC_like"/>
    <property type="match status" value="1"/>
</dbReference>
<dbReference type="PRINTS" id="PR00390">
    <property type="entry name" value="PHPHLIPASEC"/>
</dbReference>
<evidence type="ECO:0000256" key="4">
    <source>
        <dbReference type="ARBA" id="ARBA00022963"/>
    </source>
</evidence>
<dbReference type="InterPro" id="IPR000909">
    <property type="entry name" value="PLipase_C_PInositol-sp_X_dom"/>
</dbReference>
<name>A0A7S1URX7_9STRA</name>
<dbReference type="AlphaFoldDB" id="A0A7S1URX7"/>
<evidence type="ECO:0000313" key="12">
    <source>
        <dbReference type="EMBL" id="CAD9276459.1"/>
    </source>
</evidence>
<evidence type="ECO:0000256" key="3">
    <source>
        <dbReference type="ARBA" id="ARBA00022837"/>
    </source>
</evidence>
<proteinExistence type="predicted"/>
<dbReference type="Pfam" id="PF00387">
    <property type="entry name" value="PI-PLC-Y"/>
    <property type="match status" value="1"/>
</dbReference>
<dbReference type="InterPro" id="IPR018247">
    <property type="entry name" value="EF_Hand_1_Ca_BS"/>
</dbReference>
<feature type="domain" description="PI-PLC Y-box" evidence="10">
    <location>
        <begin position="690"/>
        <end position="804"/>
    </location>
</feature>
<dbReference type="PROSITE" id="PS50008">
    <property type="entry name" value="PIPLC_Y_DOMAIN"/>
    <property type="match status" value="1"/>
</dbReference>
<keyword evidence="5 7" id="KW-0443">Lipid metabolism</keyword>
<evidence type="ECO:0000256" key="2">
    <source>
        <dbReference type="ARBA" id="ARBA00022801"/>
    </source>
</evidence>
<dbReference type="Gene3D" id="3.20.20.190">
    <property type="entry name" value="Phosphatidylinositol (PI) phosphodiesterase"/>
    <property type="match status" value="1"/>
</dbReference>
<feature type="domain" description="EF-hand" evidence="11">
    <location>
        <begin position="252"/>
        <end position="287"/>
    </location>
</feature>
<dbReference type="PROSITE" id="PS50007">
    <property type="entry name" value="PIPLC_X_DOMAIN"/>
    <property type="match status" value="1"/>
</dbReference>
<feature type="compositionally biased region" description="Acidic residues" evidence="8">
    <location>
        <begin position="604"/>
        <end position="629"/>
    </location>
</feature>
<dbReference type="InterPro" id="IPR011993">
    <property type="entry name" value="PH-like_dom_sf"/>
</dbReference>
<dbReference type="CDD" id="cd08558">
    <property type="entry name" value="PI-PLCc_eukaryota"/>
    <property type="match status" value="1"/>
</dbReference>
<dbReference type="PROSITE" id="PS50004">
    <property type="entry name" value="C2"/>
    <property type="match status" value="1"/>
</dbReference>
<evidence type="ECO:0000259" key="11">
    <source>
        <dbReference type="PROSITE" id="PS50222"/>
    </source>
</evidence>
<dbReference type="GO" id="GO:0005509">
    <property type="term" value="F:calcium ion binding"/>
    <property type="evidence" value="ECO:0007669"/>
    <property type="project" value="InterPro"/>
</dbReference>
<dbReference type="GO" id="GO:0004435">
    <property type="term" value="F:phosphatidylinositol-4,5-bisphosphate phospholipase C activity"/>
    <property type="evidence" value="ECO:0007669"/>
    <property type="project" value="UniProtKB-EC"/>
</dbReference>
<keyword evidence="2 7" id="KW-0378">Hydrolase</keyword>
<keyword evidence="4 7" id="KW-0442">Lipid degradation</keyword>
<evidence type="ECO:0000256" key="8">
    <source>
        <dbReference type="SAM" id="MobiDB-lite"/>
    </source>
</evidence>
<dbReference type="Gene3D" id="2.60.40.150">
    <property type="entry name" value="C2 domain"/>
    <property type="match status" value="1"/>
</dbReference>
<dbReference type="InterPro" id="IPR001192">
    <property type="entry name" value="PI-PLC_fam"/>
</dbReference>
<dbReference type="InterPro" id="IPR035892">
    <property type="entry name" value="C2_domain_sf"/>
</dbReference>
<evidence type="ECO:0000259" key="9">
    <source>
        <dbReference type="PROSITE" id="PS50004"/>
    </source>
</evidence>
<comment type="catalytic activity">
    <reaction evidence="7">
        <text>a 1,2-diacyl-sn-glycero-3-phospho-(1D-myo-inositol-4,5-bisphosphate) + H2O = 1D-myo-inositol 1,4,5-trisphosphate + a 1,2-diacyl-sn-glycerol + H(+)</text>
        <dbReference type="Rhea" id="RHEA:33179"/>
        <dbReference type="ChEBI" id="CHEBI:15377"/>
        <dbReference type="ChEBI" id="CHEBI:15378"/>
        <dbReference type="ChEBI" id="CHEBI:17815"/>
        <dbReference type="ChEBI" id="CHEBI:58456"/>
        <dbReference type="ChEBI" id="CHEBI:203600"/>
        <dbReference type="EC" id="3.1.4.11"/>
    </reaction>
</comment>
<dbReference type="SMART" id="SM00149">
    <property type="entry name" value="PLCYc"/>
    <property type="match status" value="1"/>
</dbReference>
<dbReference type="SUPFAM" id="SSF47473">
    <property type="entry name" value="EF-hand"/>
    <property type="match status" value="1"/>
</dbReference>
<dbReference type="Pfam" id="PF00168">
    <property type="entry name" value="C2"/>
    <property type="match status" value="1"/>
</dbReference>
<dbReference type="InterPro" id="IPR011992">
    <property type="entry name" value="EF-hand-dom_pair"/>
</dbReference>
<dbReference type="InterPro" id="IPR017946">
    <property type="entry name" value="PLC-like_Pdiesterase_TIM-brl"/>
</dbReference>
<gene>
    <name evidence="12" type="ORF">GOCE00092_LOCUS5367</name>
</gene>
<keyword evidence="6" id="KW-0807">Transducer</keyword>
<dbReference type="SMART" id="SM00239">
    <property type="entry name" value="C2"/>
    <property type="match status" value="1"/>
</dbReference>
<dbReference type="SUPFAM" id="SSF51695">
    <property type="entry name" value="PLC-like phosphodiesterases"/>
    <property type="match status" value="1"/>
</dbReference>
<dbReference type="PROSITE" id="PS50222">
    <property type="entry name" value="EF_HAND_2"/>
    <property type="match status" value="1"/>
</dbReference>
<dbReference type="EC" id="3.1.4.11" evidence="1 7"/>
<dbReference type="PANTHER" id="PTHR10336:SF36">
    <property type="entry name" value="1-PHOSPHATIDYLINOSITOL 4,5-BISPHOSPHATE PHOSPHODIESTERASE BETA-4"/>
    <property type="match status" value="1"/>
</dbReference>
<dbReference type="Gene3D" id="2.30.29.30">
    <property type="entry name" value="Pleckstrin-homology domain (PH domain)/Phosphotyrosine-binding domain (PTB)"/>
    <property type="match status" value="1"/>
</dbReference>
<feature type="domain" description="C2" evidence="9">
    <location>
        <begin position="801"/>
        <end position="935"/>
    </location>
</feature>
<dbReference type="Pfam" id="PF00388">
    <property type="entry name" value="PI-PLC-X"/>
    <property type="match status" value="1"/>
</dbReference>